<accession>A0ABW8ALX3</accession>
<gene>
    <name evidence="2" type="ORF">ACIB24_09810</name>
</gene>
<organism evidence="2 3">
    <name type="scientific">Spongisporangium articulatum</name>
    <dbReference type="NCBI Taxonomy" id="3362603"/>
    <lineage>
        <taxon>Bacteria</taxon>
        <taxon>Bacillati</taxon>
        <taxon>Actinomycetota</taxon>
        <taxon>Actinomycetes</taxon>
        <taxon>Kineosporiales</taxon>
        <taxon>Kineosporiaceae</taxon>
        <taxon>Spongisporangium</taxon>
    </lineage>
</organism>
<comment type="caution">
    <text evidence="2">The sequence shown here is derived from an EMBL/GenBank/DDBJ whole genome shotgun (WGS) entry which is preliminary data.</text>
</comment>
<proteinExistence type="predicted"/>
<name>A0ABW8ALX3_9ACTN</name>
<evidence type="ECO:0000256" key="1">
    <source>
        <dbReference type="SAM" id="MobiDB-lite"/>
    </source>
</evidence>
<evidence type="ECO:0000313" key="2">
    <source>
        <dbReference type="EMBL" id="MFI7587356.1"/>
    </source>
</evidence>
<reference evidence="2 3" key="1">
    <citation type="submission" date="2024-10" db="EMBL/GenBank/DDBJ databases">
        <title>The Natural Products Discovery Center: Release of the First 8490 Sequenced Strains for Exploring Actinobacteria Biosynthetic Diversity.</title>
        <authorList>
            <person name="Kalkreuter E."/>
            <person name="Kautsar S.A."/>
            <person name="Yang D."/>
            <person name="Bader C.D."/>
            <person name="Teijaro C.N."/>
            <person name="Fluegel L."/>
            <person name="Davis C.M."/>
            <person name="Simpson J.R."/>
            <person name="Lauterbach L."/>
            <person name="Steele A.D."/>
            <person name="Gui C."/>
            <person name="Meng S."/>
            <person name="Li G."/>
            <person name="Viehrig K."/>
            <person name="Ye F."/>
            <person name="Su P."/>
            <person name="Kiefer A.F."/>
            <person name="Nichols A."/>
            <person name="Cepeda A.J."/>
            <person name="Yan W."/>
            <person name="Fan B."/>
            <person name="Jiang Y."/>
            <person name="Adhikari A."/>
            <person name="Zheng C.-J."/>
            <person name="Schuster L."/>
            <person name="Cowan T.M."/>
            <person name="Smanski M.J."/>
            <person name="Chevrette M.G."/>
            <person name="De Carvalho L.P.S."/>
            <person name="Shen B."/>
        </authorList>
    </citation>
    <scope>NUCLEOTIDE SEQUENCE [LARGE SCALE GENOMIC DNA]</scope>
    <source>
        <strain evidence="2 3">NPDC049639</strain>
    </source>
</reference>
<dbReference type="Proteomes" id="UP001612915">
    <property type="component" value="Unassembled WGS sequence"/>
</dbReference>
<dbReference type="RefSeq" id="WP_398278894.1">
    <property type="nucleotide sequence ID" value="NZ_JBITLV010000003.1"/>
</dbReference>
<evidence type="ECO:0000313" key="3">
    <source>
        <dbReference type="Proteomes" id="UP001612915"/>
    </source>
</evidence>
<sequence>MLVADVQHQLPALGVQRQIGTEGLTDHLDGEPASGIPPSGEVGTELPGQVPRPRPG</sequence>
<protein>
    <submittedName>
        <fullName evidence="2">Uncharacterized protein</fullName>
    </submittedName>
</protein>
<feature type="region of interest" description="Disordered" evidence="1">
    <location>
        <begin position="16"/>
        <end position="56"/>
    </location>
</feature>
<keyword evidence="3" id="KW-1185">Reference proteome</keyword>
<dbReference type="EMBL" id="JBITLV010000003">
    <property type="protein sequence ID" value="MFI7587356.1"/>
    <property type="molecule type" value="Genomic_DNA"/>
</dbReference>